<dbReference type="Proteomes" id="UP000677054">
    <property type="component" value="Unassembled WGS sequence"/>
</dbReference>
<proteinExistence type="inferred from homology"/>
<keyword evidence="2" id="KW-0808">Transferase</keyword>
<dbReference type="InterPro" id="IPR000800">
    <property type="entry name" value="Notch_dom"/>
</dbReference>
<keyword evidence="6" id="KW-0472">Membrane</keyword>
<evidence type="ECO:0000256" key="2">
    <source>
        <dbReference type="ARBA" id="ARBA00022679"/>
    </source>
</evidence>
<evidence type="ECO:0000313" key="8">
    <source>
        <dbReference type="EMBL" id="CAD7240352.1"/>
    </source>
</evidence>
<feature type="domain" description="LNR" evidence="7">
    <location>
        <begin position="387"/>
        <end position="425"/>
    </location>
</feature>
<feature type="transmembrane region" description="Helical" evidence="6">
    <location>
        <begin position="1004"/>
        <end position="1022"/>
    </location>
</feature>
<evidence type="ECO:0000256" key="3">
    <source>
        <dbReference type="ARBA" id="ARBA00022737"/>
    </source>
</evidence>
<name>A0A7R8ZZK4_9CRUS</name>
<reference evidence="8" key="1">
    <citation type="submission" date="2020-11" db="EMBL/GenBank/DDBJ databases">
        <authorList>
            <person name="Tran Van P."/>
        </authorList>
    </citation>
    <scope>NUCLEOTIDE SEQUENCE</scope>
</reference>
<dbReference type="GO" id="GO:0003976">
    <property type="term" value="F:UDP-N-acetylglucosamine-lysosomal-enzyme N-acetylglucosaminephosphotransferase activity"/>
    <property type="evidence" value="ECO:0007669"/>
    <property type="project" value="TreeGrafter"/>
</dbReference>
<dbReference type="SMART" id="SM00004">
    <property type="entry name" value="NL"/>
    <property type="match status" value="2"/>
</dbReference>
<evidence type="ECO:0000256" key="6">
    <source>
        <dbReference type="SAM" id="Phobius"/>
    </source>
</evidence>
<keyword evidence="3" id="KW-0677">Repeat</keyword>
<dbReference type="Pfam" id="PF00066">
    <property type="entry name" value="Notch"/>
    <property type="match status" value="1"/>
</dbReference>
<dbReference type="InterPro" id="IPR021520">
    <property type="entry name" value="Stealth_CR2"/>
</dbReference>
<accession>A0A7R8ZZK4</accession>
<dbReference type="InterPro" id="IPR047141">
    <property type="entry name" value="Stealth"/>
</dbReference>
<evidence type="ECO:0000313" key="9">
    <source>
        <dbReference type="Proteomes" id="UP000677054"/>
    </source>
</evidence>
<dbReference type="AlphaFoldDB" id="A0A7R8ZZK4"/>
<organism evidence="8">
    <name type="scientific">Darwinula stevensoni</name>
    <dbReference type="NCBI Taxonomy" id="69355"/>
    <lineage>
        <taxon>Eukaryota</taxon>
        <taxon>Metazoa</taxon>
        <taxon>Ecdysozoa</taxon>
        <taxon>Arthropoda</taxon>
        <taxon>Crustacea</taxon>
        <taxon>Oligostraca</taxon>
        <taxon>Ostracoda</taxon>
        <taxon>Podocopa</taxon>
        <taxon>Podocopida</taxon>
        <taxon>Darwinulocopina</taxon>
        <taxon>Darwinuloidea</taxon>
        <taxon>Darwinulidae</taxon>
        <taxon>Darwinula</taxon>
    </lineage>
</organism>
<dbReference type="InterPro" id="IPR031356">
    <property type="entry name" value="Stealth_CR4"/>
</dbReference>
<comment type="similarity">
    <text evidence="1">Belongs to the stealth family.</text>
</comment>
<evidence type="ECO:0000256" key="5">
    <source>
        <dbReference type="ARBA" id="ARBA00023180"/>
    </source>
</evidence>
<dbReference type="Pfam" id="PF17103">
    <property type="entry name" value="Stealth_CR4"/>
    <property type="match status" value="1"/>
</dbReference>
<dbReference type="OrthoDB" id="263283at2759"/>
<sequence>MNGNGKICSVLFMMLPHNDSRYFFLVVYYLLSSSVEGLCQFVPMDVVYTWVNGSDPDWLRNLRRVKEELIENFYFSRSPNENASCNLFLCAPAKVLVFSPRLPDYISVKYLRMLLPGIHTDAILHHTNLTLPYSASYIFQPRMEDVNILASTHQQITINQEMYSVSIGHWTAEEEAPFSLDFRDTVLARIWARENVTEEVLAAELPAEVKREIEDIVLLRSQLFLLRFKAQEVPERILQMAEEESLQFQGEPMRLFHARLVLRLYFDIPWIKDISSHRFQDNEELRYSLRSLENYAPWVRNVFLVTAGQIPYWLNLENPRLKIVSHYEIFPNKSHLPTFSSPAIESHLHQIPGLSDKFIYFNDDVMLGKPVWPDDFYAETTGQKLYLSWNLPDCHEGCPPSWLHDGTCDPVCNHSECDWDGGDCVGVQLNSTTPWGGLPEEEEETQLCAPLCLNSWLADQYCDNTCNVVDCGFDLGDCGKEILCTLEQIHFFPGTSQYHLRNGTVAGLLNMTHFGPGVSLTQGTYVPNSLVRTVHWSLHDQFAILLLYEGHNATDISFRLNAKDTAGEKTWEFVVSVHTLRPKSSHATRSHVNAAQSMLTPNASVLMSLGALNLTFSTSAIHTSYRETLDMLSKEWVDGLLTNRGVLYKRGLATFHALRIYSNSLASSIVDMKFLTSLNHSHLHPLAAQFNVTVLQSLVAAEDDGDQLVVPNYQGSLVPGRRLMEGFGDSLKYVNRMYNHQYGIEARRVPAHIPHLIDKEIMQELQLSFSKEFDETSSHRIRSPTDMQFAFSYYYYIMSEKKQITSEDLFQEFDVDNSGTWSDREIRTLLSRMVSLPLLMSDIRTFEDLILNCSKHLPPEYFQGSTPAFERYLDSPLPTVSRNLILNCSPVVDQMLAKFGTKPRFKYQVMGDEEATFHMISSNVSLVVRQLDEMRRNPKKFICLNDDKDQDAKDVHLIQALMRDFYESIHPIPSSFEHPAILRNRFLYLRDLQDWLFYRNILRFLTYGLFFVLLLITLLSFLRVQTPSCRALNPPTGEWILPRLLEVIYGQSEINKSNQVKKW</sequence>
<dbReference type="GO" id="GO:0046835">
    <property type="term" value="P:carbohydrate phosphorylation"/>
    <property type="evidence" value="ECO:0007669"/>
    <property type="project" value="TreeGrafter"/>
</dbReference>
<gene>
    <name evidence="8" type="ORF">DSTB1V02_LOCUS376</name>
</gene>
<protein>
    <recommendedName>
        <fullName evidence="7">LNR domain-containing protein</fullName>
    </recommendedName>
</protein>
<keyword evidence="4" id="KW-1015">Disulfide bond</keyword>
<keyword evidence="6" id="KW-1133">Transmembrane helix</keyword>
<dbReference type="Gene3D" id="3.30.300.320">
    <property type="match status" value="1"/>
</dbReference>
<dbReference type="PANTHER" id="PTHR24045">
    <property type="match status" value="1"/>
</dbReference>
<keyword evidence="5" id="KW-0325">Glycoprotein</keyword>
<dbReference type="GO" id="GO:0016256">
    <property type="term" value="P:N-glycan processing to lysosome"/>
    <property type="evidence" value="ECO:0007669"/>
    <property type="project" value="TreeGrafter"/>
</dbReference>
<dbReference type="InterPro" id="IPR031358">
    <property type="entry name" value="Stealth_CR1"/>
</dbReference>
<dbReference type="Pfam" id="PF11380">
    <property type="entry name" value="Stealth_CR2"/>
    <property type="match status" value="1"/>
</dbReference>
<keyword evidence="6" id="KW-0812">Transmembrane</keyword>
<dbReference type="Pfam" id="PF17102">
    <property type="entry name" value="Stealth_CR3"/>
    <property type="match status" value="1"/>
</dbReference>
<evidence type="ECO:0000256" key="1">
    <source>
        <dbReference type="ARBA" id="ARBA00007583"/>
    </source>
</evidence>
<dbReference type="Pfam" id="PF17101">
    <property type="entry name" value="Stealth_CR1"/>
    <property type="match status" value="1"/>
</dbReference>
<dbReference type="PANTHER" id="PTHR24045:SF0">
    <property type="entry name" value="N-ACETYLGLUCOSAMINE-1-PHOSPHOTRANSFERASE SUBUNITS ALPHA_BETA"/>
    <property type="match status" value="1"/>
</dbReference>
<feature type="domain" description="LNR" evidence="7">
    <location>
        <begin position="441"/>
        <end position="479"/>
    </location>
</feature>
<dbReference type="EMBL" id="CAJPEV010000025">
    <property type="protein sequence ID" value="CAG0878998.1"/>
    <property type="molecule type" value="Genomic_DNA"/>
</dbReference>
<dbReference type="GO" id="GO:0005794">
    <property type="term" value="C:Golgi apparatus"/>
    <property type="evidence" value="ECO:0007669"/>
    <property type="project" value="TreeGrafter"/>
</dbReference>
<evidence type="ECO:0000256" key="4">
    <source>
        <dbReference type="ARBA" id="ARBA00023157"/>
    </source>
</evidence>
<dbReference type="InterPro" id="IPR031357">
    <property type="entry name" value="Stealth_CR3"/>
</dbReference>
<keyword evidence="9" id="KW-1185">Reference proteome</keyword>
<evidence type="ECO:0000259" key="7">
    <source>
        <dbReference type="SMART" id="SM00004"/>
    </source>
</evidence>
<dbReference type="EMBL" id="LR899542">
    <property type="protein sequence ID" value="CAD7240352.1"/>
    <property type="molecule type" value="Genomic_DNA"/>
</dbReference>